<accession>A0A835RSL2</accession>
<protein>
    <submittedName>
        <fullName evidence="1">Uncharacterized protein</fullName>
    </submittedName>
</protein>
<keyword evidence="2" id="KW-1185">Reference proteome</keyword>
<comment type="caution">
    <text evidence="1">The sequence shown here is derived from an EMBL/GenBank/DDBJ whole genome shotgun (WGS) entry which is preliminary data.</text>
</comment>
<proteinExistence type="predicted"/>
<dbReference type="Proteomes" id="UP000636800">
    <property type="component" value="Chromosome 2"/>
</dbReference>
<reference evidence="1 2" key="1">
    <citation type="journal article" date="2020" name="Nat. Food">
        <title>A phased Vanilla planifolia genome enables genetic improvement of flavour and production.</title>
        <authorList>
            <person name="Hasing T."/>
            <person name="Tang H."/>
            <person name="Brym M."/>
            <person name="Khazi F."/>
            <person name="Huang T."/>
            <person name="Chambers A.H."/>
        </authorList>
    </citation>
    <scope>NUCLEOTIDE SEQUENCE [LARGE SCALE GENOMIC DNA]</scope>
    <source>
        <tissue evidence="1">Leaf</tissue>
    </source>
</reference>
<dbReference type="EMBL" id="JADCNL010000002">
    <property type="protein sequence ID" value="KAG0491418.1"/>
    <property type="molecule type" value="Genomic_DNA"/>
</dbReference>
<dbReference type="AlphaFoldDB" id="A0A835RSL2"/>
<name>A0A835RSL2_VANPL</name>
<dbReference type="OrthoDB" id="408788at2759"/>
<organism evidence="1 2">
    <name type="scientific">Vanilla planifolia</name>
    <name type="common">Vanilla</name>
    <dbReference type="NCBI Taxonomy" id="51239"/>
    <lineage>
        <taxon>Eukaryota</taxon>
        <taxon>Viridiplantae</taxon>
        <taxon>Streptophyta</taxon>
        <taxon>Embryophyta</taxon>
        <taxon>Tracheophyta</taxon>
        <taxon>Spermatophyta</taxon>
        <taxon>Magnoliopsida</taxon>
        <taxon>Liliopsida</taxon>
        <taxon>Asparagales</taxon>
        <taxon>Orchidaceae</taxon>
        <taxon>Vanilloideae</taxon>
        <taxon>Vanilleae</taxon>
        <taxon>Vanilla</taxon>
    </lineage>
</organism>
<evidence type="ECO:0000313" key="1">
    <source>
        <dbReference type="EMBL" id="KAG0491418.1"/>
    </source>
</evidence>
<sequence length="107" mass="11914">MKTPCNQGQEGRIPRLVGGETGNPTTIPVAVTSAAAELDPLFSEIPLFVPGNRNRAVLLARVNDLRIWRSALGFLLRCPMSRVPYRHLHGVDDGLQKFMNDFLFRVV</sequence>
<gene>
    <name evidence="1" type="ORF">HPP92_004816</name>
</gene>
<evidence type="ECO:0000313" key="2">
    <source>
        <dbReference type="Proteomes" id="UP000636800"/>
    </source>
</evidence>